<name>A0A9P7RNM8_9AGAR</name>
<dbReference type="AlphaFoldDB" id="A0A9P7RNM8"/>
<organism evidence="1 2">
    <name type="scientific">Marasmius oreades</name>
    <name type="common">fairy-ring Marasmius</name>
    <dbReference type="NCBI Taxonomy" id="181124"/>
    <lineage>
        <taxon>Eukaryota</taxon>
        <taxon>Fungi</taxon>
        <taxon>Dikarya</taxon>
        <taxon>Basidiomycota</taxon>
        <taxon>Agaricomycotina</taxon>
        <taxon>Agaricomycetes</taxon>
        <taxon>Agaricomycetidae</taxon>
        <taxon>Agaricales</taxon>
        <taxon>Marasmiineae</taxon>
        <taxon>Marasmiaceae</taxon>
        <taxon>Marasmius</taxon>
    </lineage>
</organism>
<dbReference type="RefSeq" id="XP_043002956.1">
    <property type="nucleotide sequence ID" value="XM_043159356.1"/>
</dbReference>
<dbReference type="KEGG" id="more:E1B28_002435"/>
<dbReference type="EMBL" id="CM032190">
    <property type="protein sequence ID" value="KAG7086485.1"/>
    <property type="molecule type" value="Genomic_DNA"/>
</dbReference>
<dbReference type="Proteomes" id="UP001049176">
    <property type="component" value="Chromosome 10"/>
</dbReference>
<evidence type="ECO:0000313" key="1">
    <source>
        <dbReference type="EMBL" id="KAG7086485.1"/>
    </source>
</evidence>
<gene>
    <name evidence="1" type="ORF">E1B28_002435</name>
</gene>
<protein>
    <recommendedName>
        <fullName evidence="3">BTB domain-containing protein</fullName>
    </recommendedName>
</protein>
<comment type="caution">
    <text evidence="1">The sequence shown here is derived from an EMBL/GenBank/DDBJ whole genome shotgun (WGS) entry which is preliminary data.</text>
</comment>
<proteinExistence type="predicted"/>
<dbReference type="GeneID" id="66071511"/>
<reference evidence="1" key="1">
    <citation type="journal article" date="2021" name="Genome Biol. Evol.">
        <title>The assembled and annotated genome of the fairy-ring fungus Marasmius oreades.</title>
        <authorList>
            <person name="Hiltunen M."/>
            <person name="Ament-Velasquez S.L."/>
            <person name="Johannesson H."/>
        </authorList>
    </citation>
    <scope>NUCLEOTIDE SEQUENCE</scope>
    <source>
        <strain evidence="1">03SP1</strain>
    </source>
</reference>
<evidence type="ECO:0008006" key="3">
    <source>
        <dbReference type="Google" id="ProtNLM"/>
    </source>
</evidence>
<accession>A0A9P7RNM8</accession>
<sequence length="292" mass="33394">MSSPEPPSSEDFRYHPKFASLDADIVLRSSEGTFYRVSSFVLRSTSAFFNSLLSLPRGDHDNDETHPIPIPHPDCTVTPVLLMLCGFEIPRWDSFDQVEEILVLVEEWDTAGPLSIIRSSITAPMFLAEPLRLYAVASHFGWEDEIRLSSSHTLGLNLYAEENQKTLERLPPRSLLALMKLHRLRRDVLKGYLDDPDVFHAGNLTVRVCDKCTQEVDNSPWRELKAKIFWEMDKNPKGDSIGNWQMEDWPETAACWNARCRRLGCGHLLYGKLDTLNHLRSCLKRLPTTVEL</sequence>
<dbReference type="OrthoDB" id="3266199at2759"/>
<evidence type="ECO:0000313" key="2">
    <source>
        <dbReference type="Proteomes" id="UP001049176"/>
    </source>
</evidence>
<keyword evidence="2" id="KW-1185">Reference proteome</keyword>